<dbReference type="AlphaFoldDB" id="F4RVZ4"/>
<dbReference type="GeneID" id="18923716"/>
<evidence type="ECO:0000313" key="2">
    <source>
        <dbReference type="Proteomes" id="UP000001072"/>
    </source>
</evidence>
<dbReference type="Proteomes" id="UP000001072">
    <property type="component" value="Unassembled WGS sequence"/>
</dbReference>
<evidence type="ECO:0008006" key="3">
    <source>
        <dbReference type="Google" id="ProtNLM"/>
    </source>
</evidence>
<protein>
    <recommendedName>
        <fullName evidence="3">F-box domain-containing protein</fullName>
    </recommendedName>
</protein>
<dbReference type="SUPFAM" id="SSF52047">
    <property type="entry name" value="RNI-like"/>
    <property type="match status" value="1"/>
</dbReference>
<dbReference type="RefSeq" id="XP_007413292.1">
    <property type="nucleotide sequence ID" value="XM_007413230.1"/>
</dbReference>
<dbReference type="OrthoDB" id="2503208at2759"/>
<dbReference type="VEuPathDB" id="FungiDB:MELLADRAFT_109285"/>
<dbReference type="HOGENOM" id="CLU_594572_0_0_1"/>
<dbReference type="Gene3D" id="3.80.10.10">
    <property type="entry name" value="Ribonuclease Inhibitor"/>
    <property type="match status" value="1"/>
</dbReference>
<proteinExistence type="predicted"/>
<accession>F4RVZ4</accession>
<dbReference type="EMBL" id="GL883124">
    <property type="protein sequence ID" value="EGG03498.1"/>
    <property type="molecule type" value="Genomic_DNA"/>
</dbReference>
<sequence>MAPVIRSRPTSHMVRIPFEVMETIIEAILLANVKGGRLILAGRLNYRDEGSLVNWSIRDEILRGNRFKRTYKLGRNMKEVMKKVAGINTQFQEGVKNYFSHPLTITTLDDIPHPKQNDFYQQVEVLLLYRCQDKAWARLGRFLDQSKSTLRNLVLDIASPPDNDSSVIIPASLWVSIFKAKEIRCFALRTYHHHEPAIANSNLLKRIMSEWKNLEELEIHHLQGTANDRMGGMIYYDAKTTCSLTSLFLKHPIHIHQRDLEFIMSKSYKTLQELTIFSLESQAPQLEIILNVFKKCKSLNTFRIAIYQPRLRIEIDGSDDDEFADIIKLSTPPKTISRSQICISEMVKHLPKLKHLELAGDIWSNEIIKNLPSIVQLHSLSLRNVQNCDFGFLNASIQNDSKLGFLDKFDVSDCSDIHTAIPNYRDLIMTCQQKKIKFGRRMPSLISEDYSDDPDYDSED</sequence>
<dbReference type="KEGG" id="mlr:MELLADRAFT_109285"/>
<dbReference type="InParanoid" id="F4RVZ4"/>
<evidence type="ECO:0000313" key="1">
    <source>
        <dbReference type="EMBL" id="EGG03498.1"/>
    </source>
</evidence>
<dbReference type="InterPro" id="IPR032675">
    <property type="entry name" value="LRR_dom_sf"/>
</dbReference>
<reference evidence="2" key="1">
    <citation type="journal article" date="2011" name="Proc. Natl. Acad. Sci. U.S.A.">
        <title>Obligate biotrophy features unraveled by the genomic analysis of rust fungi.</title>
        <authorList>
            <person name="Duplessis S."/>
            <person name="Cuomo C.A."/>
            <person name="Lin Y.-C."/>
            <person name="Aerts A."/>
            <person name="Tisserant E."/>
            <person name="Veneault-Fourrey C."/>
            <person name="Joly D.L."/>
            <person name="Hacquard S."/>
            <person name="Amselem J."/>
            <person name="Cantarel B.L."/>
            <person name="Chiu R."/>
            <person name="Coutinho P.M."/>
            <person name="Feau N."/>
            <person name="Field M."/>
            <person name="Frey P."/>
            <person name="Gelhaye E."/>
            <person name="Goldberg J."/>
            <person name="Grabherr M.G."/>
            <person name="Kodira C.D."/>
            <person name="Kohler A."/>
            <person name="Kuees U."/>
            <person name="Lindquist E.A."/>
            <person name="Lucas S.M."/>
            <person name="Mago R."/>
            <person name="Mauceli E."/>
            <person name="Morin E."/>
            <person name="Murat C."/>
            <person name="Pangilinan J.L."/>
            <person name="Park R."/>
            <person name="Pearson M."/>
            <person name="Quesneville H."/>
            <person name="Rouhier N."/>
            <person name="Sakthikumar S."/>
            <person name="Salamov A.A."/>
            <person name="Schmutz J."/>
            <person name="Selles B."/>
            <person name="Shapiro H."/>
            <person name="Tanguay P."/>
            <person name="Tuskan G.A."/>
            <person name="Henrissat B."/>
            <person name="Van de Peer Y."/>
            <person name="Rouze P."/>
            <person name="Ellis J.G."/>
            <person name="Dodds P.N."/>
            <person name="Schein J.E."/>
            <person name="Zhong S."/>
            <person name="Hamelin R.C."/>
            <person name="Grigoriev I.V."/>
            <person name="Szabo L.J."/>
            <person name="Martin F."/>
        </authorList>
    </citation>
    <scope>NUCLEOTIDE SEQUENCE [LARGE SCALE GENOMIC DNA]</scope>
    <source>
        <strain evidence="2">98AG31 / pathotype 3-4-7</strain>
    </source>
</reference>
<name>F4RVZ4_MELLP</name>
<organism evidence="2">
    <name type="scientific">Melampsora larici-populina (strain 98AG31 / pathotype 3-4-7)</name>
    <name type="common">Poplar leaf rust fungus</name>
    <dbReference type="NCBI Taxonomy" id="747676"/>
    <lineage>
        <taxon>Eukaryota</taxon>
        <taxon>Fungi</taxon>
        <taxon>Dikarya</taxon>
        <taxon>Basidiomycota</taxon>
        <taxon>Pucciniomycotina</taxon>
        <taxon>Pucciniomycetes</taxon>
        <taxon>Pucciniales</taxon>
        <taxon>Melampsoraceae</taxon>
        <taxon>Melampsora</taxon>
    </lineage>
</organism>
<gene>
    <name evidence="1" type="ORF">MELLADRAFT_109285</name>
</gene>
<keyword evidence="2" id="KW-1185">Reference proteome</keyword>